<dbReference type="PANTHER" id="PTHR33130:SF43">
    <property type="entry name" value="OS01G0688600 PROTEIN"/>
    <property type="match status" value="1"/>
</dbReference>
<proteinExistence type="predicted"/>
<evidence type="ECO:0000313" key="2">
    <source>
        <dbReference type="EMBL" id="EXB63834.1"/>
    </source>
</evidence>
<dbReference type="PANTHER" id="PTHR33130">
    <property type="entry name" value="PUTATIVE (DUF1639)-RELATED"/>
    <property type="match status" value="1"/>
</dbReference>
<keyword evidence="3" id="KW-1185">Reference proteome</keyword>
<dbReference type="KEGG" id="mnt:21403972"/>
<dbReference type="STRING" id="981085.W9RC34"/>
<sequence>MKASMAVAPGRAAKSLYNFDALTCLKWGSHKYVRCAKEKSDDDGGGGGSGGGSIDHRSVGVIAPRRKESTSETRQGIRFLLNQREAEKYDDGEEGIAAVREKLTVDFKEAANKLKEAFFGGGVAAELGDDVSAAAEEEESPSTTEKEARPWNLRKRKAAGAAKTKSLRIEGAKVNFSSPATVRPVRRVPEKEERVKFAVALSRKEIESDFAVMLGKRPPSRPKKRPRPIQRQLDSLFPGVLLGEITTETYKVPEAPKKDKTR</sequence>
<evidence type="ECO:0000313" key="3">
    <source>
        <dbReference type="Proteomes" id="UP000030645"/>
    </source>
</evidence>
<reference evidence="3" key="1">
    <citation type="submission" date="2013-01" db="EMBL/GenBank/DDBJ databases">
        <title>Draft Genome Sequence of a Mulberry Tree, Morus notabilis C.K. Schneid.</title>
        <authorList>
            <person name="He N."/>
            <person name="Zhao S."/>
        </authorList>
    </citation>
    <scope>NUCLEOTIDE SEQUENCE</scope>
</reference>
<accession>W9RC34</accession>
<dbReference type="AlphaFoldDB" id="W9RC34"/>
<organism evidence="2 3">
    <name type="scientific">Morus notabilis</name>
    <dbReference type="NCBI Taxonomy" id="981085"/>
    <lineage>
        <taxon>Eukaryota</taxon>
        <taxon>Viridiplantae</taxon>
        <taxon>Streptophyta</taxon>
        <taxon>Embryophyta</taxon>
        <taxon>Tracheophyta</taxon>
        <taxon>Spermatophyta</taxon>
        <taxon>Magnoliopsida</taxon>
        <taxon>eudicotyledons</taxon>
        <taxon>Gunneridae</taxon>
        <taxon>Pentapetalae</taxon>
        <taxon>rosids</taxon>
        <taxon>fabids</taxon>
        <taxon>Rosales</taxon>
        <taxon>Moraceae</taxon>
        <taxon>Moreae</taxon>
        <taxon>Morus</taxon>
    </lineage>
</organism>
<dbReference type="OrthoDB" id="769821at2759"/>
<dbReference type="InterPro" id="IPR012438">
    <property type="entry name" value="DUF1639"/>
</dbReference>
<dbReference type="Pfam" id="PF07797">
    <property type="entry name" value="DUF1639"/>
    <property type="match status" value="1"/>
</dbReference>
<protein>
    <submittedName>
        <fullName evidence="2">Uncharacterized protein</fullName>
    </submittedName>
</protein>
<dbReference type="Proteomes" id="UP000030645">
    <property type="component" value="Unassembled WGS sequence"/>
</dbReference>
<feature type="region of interest" description="Disordered" evidence="1">
    <location>
        <begin position="132"/>
        <end position="164"/>
    </location>
</feature>
<evidence type="ECO:0000256" key="1">
    <source>
        <dbReference type="SAM" id="MobiDB-lite"/>
    </source>
</evidence>
<dbReference type="EMBL" id="KE344492">
    <property type="protein sequence ID" value="EXB63834.1"/>
    <property type="molecule type" value="Genomic_DNA"/>
</dbReference>
<dbReference type="eggNOG" id="ENOG502RZ6T">
    <property type="taxonomic scope" value="Eukaryota"/>
</dbReference>
<name>W9RC34_9ROSA</name>
<gene>
    <name evidence="2" type="ORF">L484_021107</name>
</gene>
<feature type="region of interest" description="Disordered" evidence="1">
    <location>
        <begin position="37"/>
        <end position="75"/>
    </location>
</feature>